<dbReference type="EMBL" id="BOOG01000077">
    <property type="protein sequence ID" value="GIH73234.1"/>
    <property type="molecule type" value="Genomic_DNA"/>
</dbReference>
<evidence type="ECO:0000313" key="2">
    <source>
        <dbReference type="EMBL" id="GIH73234.1"/>
    </source>
</evidence>
<keyword evidence="3" id="KW-1185">Reference proteome</keyword>
<comment type="caution">
    <text evidence="2">The sequence shown here is derived from an EMBL/GenBank/DDBJ whole genome shotgun (WGS) entry which is preliminary data.</text>
</comment>
<protein>
    <submittedName>
        <fullName evidence="2">Uncharacterized protein</fullName>
    </submittedName>
</protein>
<organism evidence="2 3">
    <name type="scientific">Sphaerimonospora thailandensis</name>
    <dbReference type="NCBI Taxonomy" id="795644"/>
    <lineage>
        <taxon>Bacteria</taxon>
        <taxon>Bacillati</taxon>
        <taxon>Actinomycetota</taxon>
        <taxon>Actinomycetes</taxon>
        <taxon>Streptosporangiales</taxon>
        <taxon>Streptosporangiaceae</taxon>
        <taxon>Sphaerimonospora</taxon>
    </lineage>
</organism>
<accession>A0A8J3W1E2</accession>
<sequence>MSRPSHARGRHRPGTTPSPFRRRPWDGQARGTAQSLDQHWQGWSVLYGPASRRFYAMVAWPVREPLILSASTAAELERLMYQAETVFSARGEIPAPVTRVAA</sequence>
<evidence type="ECO:0000313" key="3">
    <source>
        <dbReference type="Proteomes" id="UP000610966"/>
    </source>
</evidence>
<dbReference type="Proteomes" id="UP000610966">
    <property type="component" value="Unassembled WGS sequence"/>
</dbReference>
<dbReference type="AlphaFoldDB" id="A0A8J3W1E2"/>
<name>A0A8J3W1E2_9ACTN</name>
<evidence type="ECO:0000256" key="1">
    <source>
        <dbReference type="SAM" id="MobiDB-lite"/>
    </source>
</evidence>
<feature type="compositionally biased region" description="Basic residues" evidence="1">
    <location>
        <begin position="1"/>
        <end position="13"/>
    </location>
</feature>
<gene>
    <name evidence="2" type="ORF">Mth01_54870</name>
</gene>
<dbReference type="RefSeq" id="WP_204018870.1">
    <property type="nucleotide sequence ID" value="NZ_BOOG01000077.1"/>
</dbReference>
<feature type="region of interest" description="Disordered" evidence="1">
    <location>
        <begin position="1"/>
        <end position="36"/>
    </location>
</feature>
<proteinExistence type="predicted"/>
<reference evidence="2" key="1">
    <citation type="submission" date="2021-01" db="EMBL/GenBank/DDBJ databases">
        <title>Whole genome shotgun sequence of Sphaerimonospora thailandensis NBRC 107569.</title>
        <authorList>
            <person name="Komaki H."/>
            <person name="Tamura T."/>
        </authorList>
    </citation>
    <scope>NUCLEOTIDE SEQUENCE</scope>
    <source>
        <strain evidence="2">NBRC 107569</strain>
    </source>
</reference>